<keyword evidence="3 6" id="KW-0597">Phosphoprotein</keyword>
<organism evidence="11 12">
    <name type="scientific">Skermanella aerolata</name>
    <dbReference type="NCBI Taxonomy" id="393310"/>
    <lineage>
        <taxon>Bacteria</taxon>
        <taxon>Pseudomonadati</taxon>
        <taxon>Pseudomonadota</taxon>
        <taxon>Alphaproteobacteria</taxon>
        <taxon>Rhodospirillales</taxon>
        <taxon>Azospirillaceae</taxon>
        <taxon>Skermanella</taxon>
    </lineage>
</organism>
<sequence length="667" mass="72315">MRISNSELVRANAELERRVAERSAAIEESERQLSLAQLYAGAGTWDWRIDTDRVHWSDSCRDLYGHDPNSTSTCRADWIASLHPADRGMADRAIQDCLTRGGTHLHVLYRITHPDKGLRWLEGRGHVTYDEAGRPLRATGLAIDVTERRLAEEAVRENEGRLAAIFAQAEVGLSEIGLDGRFRRVNDRLCALLGRSRDDLLGLGVQDVTHPDDLARNLPLFASLVEVGDVFSIEKRYLRPDGTHFWAVSSVSRILGAGGEPLGVIAVTVDLTERRDAEDRLRAAHDEAVRARAGAEEANRAKSRFLAAASHDLRQPVTAANLFINLLRRRPLGPAEIALVEPLASSLGNLTGMLNGLLQVARLEAGILSAEPRDFPLDELLQRLFDEFREAARLTGLCLQVPPVRLNVRSDPLLVELILRNLLSNALKYTRAGSVSVLARAGDGHVAVAVTDTGPGIAPGDLERIFEEYYQGADVARDHSRGFGIGLATARRVAALLGTRIEVSSEPGRGSTFSLCLPLGAIPDAASPATVLDTAPDLLAGCSALVIDDEPLVLQAIELMLASWGVRVQVARTLEQVGAVLAGLDHPLDIVVADYSLGHGQCGTDAVAAARRRGAWAAVLLTGDTSPERLAEARRSGCHLLHKPVTAEVLETLLRTVCRERREVSSS</sequence>
<gene>
    <name evidence="11" type="ORF">SAE02_76310</name>
</gene>
<evidence type="ECO:0000256" key="4">
    <source>
        <dbReference type="ARBA" id="ARBA00022679"/>
    </source>
</evidence>
<feature type="domain" description="PAC" evidence="10">
    <location>
        <begin position="231"/>
        <end position="283"/>
    </location>
</feature>
<dbReference type="Pfam" id="PF00072">
    <property type="entry name" value="Response_reg"/>
    <property type="match status" value="1"/>
</dbReference>
<keyword evidence="4" id="KW-0808">Transferase</keyword>
<dbReference type="PRINTS" id="PR00344">
    <property type="entry name" value="BCTRLSENSOR"/>
</dbReference>
<name>A0A512E425_9PROT</name>
<evidence type="ECO:0000256" key="6">
    <source>
        <dbReference type="PROSITE-ProRule" id="PRU00169"/>
    </source>
</evidence>
<dbReference type="SMART" id="SM00388">
    <property type="entry name" value="HisKA"/>
    <property type="match status" value="1"/>
</dbReference>
<reference evidence="11 12" key="1">
    <citation type="submission" date="2019-07" db="EMBL/GenBank/DDBJ databases">
        <title>Whole genome shotgun sequence of Skermanella aerolata NBRC 106429.</title>
        <authorList>
            <person name="Hosoyama A."/>
            <person name="Uohara A."/>
            <person name="Ohji S."/>
            <person name="Ichikawa N."/>
        </authorList>
    </citation>
    <scope>NUCLEOTIDE SEQUENCE [LARGE SCALE GENOMIC DNA]</scope>
    <source>
        <strain evidence="11 12">NBRC 106429</strain>
    </source>
</reference>
<dbReference type="NCBIfam" id="TIGR00229">
    <property type="entry name" value="sensory_box"/>
    <property type="match status" value="1"/>
</dbReference>
<dbReference type="InterPro" id="IPR004358">
    <property type="entry name" value="Sig_transdc_His_kin-like_C"/>
</dbReference>
<dbReference type="InterPro" id="IPR000700">
    <property type="entry name" value="PAS-assoc_C"/>
</dbReference>
<dbReference type="InterPro" id="IPR036097">
    <property type="entry name" value="HisK_dim/P_sf"/>
</dbReference>
<dbReference type="SMART" id="SM00448">
    <property type="entry name" value="REC"/>
    <property type="match status" value="1"/>
</dbReference>
<dbReference type="Proteomes" id="UP000321523">
    <property type="component" value="Unassembled WGS sequence"/>
</dbReference>
<dbReference type="SUPFAM" id="SSF55874">
    <property type="entry name" value="ATPase domain of HSP90 chaperone/DNA topoisomerase II/histidine kinase"/>
    <property type="match status" value="1"/>
</dbReference>
<dbReference type="AlphaFoldDB" id="A0A512E425"/>
<dbReference type="Pfam" id="PF02518">
    <property type="entry name" value="HATPase_c"/>
    <property type="match status" value="1"/>
</dbReference>
<comment type="caution">
    <text evidence="11">The sequence shown here is derived from an EMBL/GenBank/DDBJ whole genome shotgun (WGS) entry which is preliminary data.</text>
</comment>
<dbReference type="InterPro" id="IPR036890">
    <property type="entry name" value="HATPase_C_sf"/>
</dbReference>
<dbReference type="Gene3D" id="3.30.565.10">
    <property type="entry name" value="Histidine kinase-like ATPase, C-terminal domain"/>
    <property type="match status" value="1"/>
</dbReference>
<dbReference type="SUPFAM" id="SSF55785">
    <property type="entry name" value="PYP-like sensor domain (PAS domain)"/>
    <property type="match status" value="2"/>
</dbReference>
<dbReference type="Gene3D" id="1.10.287.130">
    <property type="match status" value="1"/>
</dbReference>
<dbReference type="InterPro" id="IPR003661">
    <property type="entry name" value="HisK_dim/P_dom"/>
</dbReference>
<dbReference type="SMART" id="SM00086">
    <property type="entry name" value="PAC"/>
    <property type="match status" value="2"/>
</dbReference>
<dbReference type="Gene3D" id="2.10.70.100">
    <property type="match status" value="1"/>
</dbReference>
<dbReference type="Pfam" id="PF00512">
    <property type="entry name" value="HisKA"/>
    <property type="match status" value="1"/>
</dbReference>
<keyword evidence="5 11" id="KW-0418">Kinase</keyword>
<evidence type="ECO:0000256" key="1">
    <source>
        <dbReference type="ARBA" id="ARBA00000085"/>
    </source>
</evidence>
<dbReference type="Pfam" id="PF08447">
    <property type="entry name" value="PAS_3"/>
    <property type="match status" value="2"/>
</dbReference>
<feature type="domain" description="PAS" evidence="9">
    <location>
        <begin position="158"/>
        <end position="228"/>
    </location>
</feature>
<dbReference type="CDD" id="cd00082">
    <property type="entry name" value="HisKA"/>
    <property type="match status" value="1"/>
</dbReference>
<keyword evidence="12" id="KW-1185">Reference proteome</keyword>
<dbReference type="PROSITE" id="PS50109">
    <property type="entry name" value="HIS_KIN"/>
    <property type="match status" value="1"/>
</dbReference>
<evidence type="ECO:0000259" key="8">
    <source>
        <dbReference type="PROSITE" id="PS50110"/>
    </source>
</evidence>
<evidence type="ECO:0000256" key="2">
    <source>
        <dbReference type="ARBA" id="ARBA00012438"/>
    </source>
</evidence>
<dbReference type="Gene3D" id="3.30.450.20">
    <property type="entry name" value="PAS domain"/>
    <property type="match status" value="2"/>
</dbReference>
<dbReference type="EMBL" id="BJYZ01000091">
    <property type="protein sequence ID" value="GEO43483.1"/>
    <property type="molecule type" value="Genomic_DNA"/>
</dbReference>
<dbReference type="GO" id="GO:0005886">
    <property type="term" value="C:plasma membrane"/>
    <property type="evidence" value="ECO:0007669"/>
    <property type="project" value="TreeGrafter"/>
</dbReference>
<dbReference type="Gene3D" id="3.40.50.2300">
    <property type="match status" value="1"/>
</dbReference>
<proteinExistence type="predicted"/>
<evidence type="ECO:0000256" key="3">
    <source>
        <dbReference type="ARBA" id="ARBA00022553"/>
    </source>
</evidence>
<dbReference type="SMART" id="SM00387">
    <property type="entry name" value="HATPase_c"/>
    <property type="match status" value="1"/>
</dbReference>
<feature type="modified residue" description="4-aspartylphosphate" evidence="6">
    <location>
        <position position="594"/>
    </location>
</feature>
<accession>A0A512E425</accession>
<dbReference type="CDD" id="cd00156">
    <property type="entry name" value="REC"/>
    <property type="match status" value="1"/>
</dbReference>
<dbReference type="SMART" id="SM00091">
    <property type="entry name" value="PAS"/>
    <property type="match status" value="2"/>
</dbReference>
<dbReference type="GO" id="GO:0009927">
    <property type="term" value="F:histidine phosphotransfer kinase activity"/>
    <property type="evidence" value="ECO:0007669"/>
    <property type="project" value="TreeGrafter"/>
</dbReference>
<dbReference type="InterPro" id="IPR013655">
    <property type="entry name" value="PAS_fold_3"/>
</dbReference>
<feature type="domain" description="Response regulatory" evidence="8">
    <location>
        <begin position="543"/>
        <end position="658"/>
    </location>
</feature>
<dbReference type="InterPro" id="IPR000014">
    <property type="entry name" value="PAS"/>
</dbReference>
<dbReference type="InterPro" id="IPR011006">
    <property type="entry name" value="CheY-like_superfamily"/>
</dbReference>
<dbReference type="EC" id="2.7.13.3" evidence="2"/>
<evidence type="ECO:0000259" key="7">
    <source>
        <dbReference type="PROSITE" id="PS50109"/>
    </source>
</evidence>
<dbReference type="PROSITE" id="PS50110">
    <property type="entry name" value="RESPONSE_REGULATORY"/>
    <property type="match status" value="1"/>
</dbReference>
<evidence type="ECO:0000313" key="12">
    <source>
        <dbReference type="Proteomes" id="UP000321523"/>
    </source>
</evidence>
<dbReference type="PANTHER" id="PTHR43047">
    <property type="entry name" value="TWO-COMPONENT HISTIDINE PROTEIN KINASE"/>
    <property type="match status" value="1"/>
</dbReference>
<dbReference type="PANTHER" id="PTHR43047:SF9">
    <property type="entry name" value="HISTIDINE KINASE"/>
    <property type="match status" value="1"/>
</dbReference>
<protein>
    <recommendedName>
        <fullName evidence="2">histidine kinase</fullName>
        <ecNumber evidence="2">2.7.13.3</ecNumber>
    </recommendedName>
</protein>
<dbReference type="PROSITE" id="PS50112">
    <property type="entry name" value="PAS"/>
    <property type="match status" value="1"/>
</dbReference>
<dbReference type="InterPro" id="IPR005467">
    <property type="entry name" value="His_kinase_dom"/>
</dbReference>
<dbReference type="InterPro" id="IPR001789">
    <property type="entry name" value="Sig_transdc_resp-reg_receiver"/>
</dbReference>
<dbReference type="GO" id="GO:0000155">
    <property type="term" value="F:phosphorelay sensor kinase activity"/>
    <property type="evidence" value="ECO:0007669"/>
    <property type="project" value="InterPro"/>
</dbReference>
<dbReference type="InterPro" id="IPR001610">
    <property type="entry name" value="PAC"/>
</dbReference>
<feature type="domain" description="PAC" evidence="10">
    <location>
        <begin position="105"/>
        <end position="157"/>
    </location>
</feature>
<comment type="catalytic activity">
    <reaction evidence="1">
        <text>ATP + protein L-histidine = ADP + protein N-phospho-L-histidine.</text>
        <dbReference type="EC" id="2.7.13.3"/>
    </reaction>
</comment>
<dbReference type="CDD" id="cd00130">
    <property type="entry name" value="PAS"/>
    <property type="match status" value="2"/>
</dbReference>
<evidence type="ECO:0000313" key="11">
    <source>
        <dbReference type="EMBL" id="GEO43483.1"/>
    </source>
</evidence>
<evidence type="ECO:0000259" key="10">
    <source>
        <dbReference type="PROSITE" id="PS50113"/>
    </source>
</evidence>
<dbReference type="InterPro" id="IPR035965">
    <property type="entry name" value="PAS-like_dom_sf"/>
</dbReference>
<dbReference type="SUPFAM" id="SSF47384">
    <property type="entry name" value="Homodimeric domain of signal transducing histidine kinase"/>
    <property type="match status" value="1"/>
</dbReference>
<dbReference type="PROSITE" id="PS50113">
    <property type="entry name" value="PAC"/>
    <property type="match status" value="2"/>
</dbReference>
<evidence type="ECO:0000259" key="9">
    <source>
        <dbReference type="PROSITE" id="PS50112"/>
    </source>
</evidence>
<evidence type="ECO:0000256" key="5">
    <source>
        <dbReference type="ARBA" id="ARBA00022777"/>
    </source>
</evidence>
<dbReference type="InterPro" id="IPR003594">
    <property type="entry name" value="HATPase_dom"/>
</dbReference>
<feature type="domain" description="Histidine kinase" evidence="7">
    <location>
        <begin position="308"/>
        <end position="521"/>
    </location>
</feature>
<dbReference type="SUPFAM" id="SSF52172">
    <property type="entry name" value="CheY-like"/>
    <property type="match status" value="1"/>
</dbReference>